<dbReference type="InterPro" id="IPR050241">
    <property type="entry name" value="NAD-cap_RNA_hydrolase_NudC"/>
</dbReference>
<dbReference type="PROSITE" id="PS51462">
    <property type="entry name" value="NUDIX"/>
    <property type="match status" value="1"/>
</dbReference>
<comment type="cofactor">
    <cofactor evidence="1">
        <name>Mg(2+)</name>
        <dbReference type="ChEBI" id="CHEBI:18420"/>
    </cofactor>
</comment>
<comment type="cofactor">
    <cofactor evidence="2">
        <name>Zn(2+)</name>
        <dbReference type="ChEBI" id="CHEBI:29105"/>
    </cofactor>
</comment>
<dbReference type="Pfam" id="PF00293">
    <property type="entry name" value="NUDIX"/>
    <property type="match status" value="1"/>
</dbReference>
<evidence type="ECO:0000256" key="3">
    <source>
        <dbReference type="ARBA" id="ARBA00009595"/>
    </source>
</evidence>
<dbReference type="OrthoDB" id="9800077at2"/>
<dbReference type="Proteomes" id="UP000032740">
    <property type="component" value="Chromosome"/>
</dbReference>
<accession>U4KQZ2</accession>
<dbReference type="InterPro" id="IPR020084">
    <property type="entry name" value="NUDIX_hydrolase_CS"/>
</dbReference>
<organism evidence="9 10">
    <name type="scientific">Alteracholeplasma palmae (strain ATCC 49389 / J233)</name>
    <name type="common">Acholeplasma palmae</name>
    <dbReference type="NCBI Taxonomy" id="1318466"/>
    <lineage>
        <taxon>Bacteria</taxon>
        <taxon>Bacillati</taxon>
        <taxon>Mycoplasmatota</taxon>
        <taxon>Mollicutes</taxon>
        <taxon>Acholeplasmatales</taxon>
        <taxon>Acholeplasmataceae</taxon>
        <taxon>Acholeplasma</taxon>
    </lineage>
</organism>
<evidence type="ECO:0000256" key="5">
    <source>
        <dbReference type="ARBA" id="ARBA00022801"/>
    </source>
</evidence>
<dbReference type="GO" id="GO:0019677">
    <property type="term" value="P:NAD+ catabolic process"/>
    <property type="evidence" value="ECO:0007669"/>
    <property type="project" value="TreeGrafter"/>
</dbReference>
<evidence type="ECO:0000256" key="2">
    <source>
        <dbReference type="ARBA" id="ARBA00001947"/>
    </source>
</evidence>
<dbReference type="InterPro" id="IPR000086">
    <property type="entry name" value="NUDIX_hydrolase_dom"/>
</dbReference>
<dbReference type="EMBL" id="FO681347">
    <property type="protein sequence ID" value="CCV63726.1"/>
    <property type="molecule type" value="Genomic_DNA"/>
</dbReference>
<dbReference type="RefSeq" id="WP_026654700.1">
    <property type="nucleotide sequence ID" value="NC_022538.1"/>
</dbReference>
<dbReference type="GO" id="GO:0046872">
    <property type="term" value="F:metal ion binding"/>
    <property type="evidence" value="ECO:0007669"/>
    <property type="project" value="UniProtKB-KW"/>
</dbReference>
<sequence>MEFKYCPTCGEKLIKKEIGDEGFVSYCNHCQRPWFNVSYSTIIALVVNEKDEVLLLKQDYVIKDSCVLVAGYYKEKETLEQTAKREVYEETGQEVIDLQYVQSYYHDKNDLIISGYIAKVQAKPLLKSIEVDELKWVKSTEAQQYLKFGSIAHKLLISYLEKRGEI</sequence>
<evidence type="ECO:0000313" key="10">
    <source>
        <dbReference type="Proteomes" id="UP000032740"/>
    </source>
</evidence>
<evidence type="ECO:0000256" key="4">
    <source>
        <dbReference type="ARBA" id="ARBA00022723"/>
    </source>
</evidence>
<name>U4KQZ2_ALTPJ</name>
<evidence type="ECO:0000256" key="6">
    <source>
        <dbReference type="ARBA" id="ARBA00022842"/>
    </source>
</evidence>
<reference evidence="9 10" key="1">
    <citation type="journal article" date="2013" name="J. Mol. Microbiol. Biotechnol.">
        <title>Analysis of the Complete Genomes of Acholeplasma brassicae , A. palmae and A. laidlawii and Their Comparison to the Obligate Parasites from ' Candidatus Phytoplasma'.</title>
        <authorList>
            <person name="Kube M."/>
            <person name="Siewert C."/>
            <person name="Migdoll A.M."/>
            <person name="Duduk B."/>
            <person name="Holz S."/>
            <person name="Rabus R."/>
            <person name="Seemuller E."/>
            <person name="Mitrovic J."/>
            <person name="Muller I."/>
            <person name="Buttner C."/>
            <person name="Reinhardt R."/>
        </authorList>
    </citation>
    <scope>NUCLEOTIDE SEQUENCE [LARGE SCALE GENOMIC DNA]</scope>
    <source>
        <strain evidence="9 10">J233</strain>
    </source>
</reference>
<dbReference type="PANTHER" id="PTHR42904:SF6">
    <property type="entry name" value="NAD-CAPPED RNA HYDROLASE NUDT12"/>
    <property type="match status" value="1"/>
</dbReference>
<protein>
    <submittedName>
        <fullName evidence="9">NUDIX family hydrolase</fullName>
    </submittedName>
</protein>
<keyword evidence="10" id="KW-1185">Reference proteome</keyword>
<evidence type="ECO:0000256" key="1">
    <source>
        <dbReference type="ARBA" id="ARBA00001946"/>
    </source>
</evidence>
<keyword evidence="4" id="KW-0479">Metal-binding</keyword>
<dbReference type="PANTHER" id="PTHR42904">
    <property type="entry name" value="NUDIX HYDROLASE, NUDC SUBFAMILY"/>
    <property type="match status" value="1"/>
</dbReference>
<comment type="catalytic activity">
    <reaction evidence="7">
        <text>a 5'-end NAD(+)-phospho-ribonucleoside in mRNA + H2O = a 5'-end phospho-adenosine-phospho-ribonucleoside in mRNA + beta-nicotinamide D-ribonucleotide + 2 H(+)</text>
        <dbReference type="Rhea" id="RHEA:60876"/>
        <dbReference type="Rhea" id="RHEA-COMP:15698"/>
        <dbReference type="Rhea" id="RHEA-COMP:15719"/>
        <dbReference type="ChEBI" id="CHEBI:14649"/>
        <dbReference type="ChEBI" id="CHEBI:15377"/>
        <dbReference type="ChEBI" id="CHEBI:15378"/>
        <dbReference type="ChEBI" id="CHEBI:144029"/>
        <dbReference type="ChEBI" id="CHEBI:144051"/>
    </reaction>
    <physiologicalReaction direction="left-to-right" evidence="7">
        <dbReference type="Rhea" id="RHEA:60877"/>
    </physiologicalReaction>
</comment>
<dbReference type="GO" id="GO:0005829">
    <property type="term" value="C:cytosol"/>
    <property type="evidence" value="ECO:0007669"/>
    <property type="project" value="TreeGrafter"/>
</dbReference>
<dbReference type="PROSITE" id="PS00893">
    <property type="entry name" value="NUDIX_BOX"/>
    <property type="match status" value="1"/>
</dbReference>
<dbReference type="GO" id="GO:0006742">
    <property type="term" value="P:NADP+ catabolic process"/>
    <property type="evidence" value="ECO:0007669"/>
    <property type="project" value="TreeGrafter"/>
</dbReference>
<dbReference type="KEGG" id="apal:BN85401490"/>
<dbReference type="AlphaFoldDB" id="U4KQZ2"/>
<dbReference type="Gene3D" id="3.90.79.10">
    <property type="entry name" value="Nucleoside Triphosphate Pyrophosphohydrolase"/>
    <property type="match status" value="1"/>
</dbReference>
<gene>
    <name evidence="9" type="ORF">BN85401490</name>
</gene>
<evidence type="ECO:0000256" key="7">
    <source>
        <dbReference type="ARBA" id="ARBA00023679"/>
    </source>
</evidence>
<proteinExistence type="inferred from homology"/>
<feature type="domain" description="Nudix hydrolase" evidence="8">
    <location>
        <begin position="37"/>
        <end position="159"/>
    </location>
</feature>
<evidence type="ECO:0000313" key="9">
    <source>
        <dbReference type="EMBL" id="CCV63726.1"/>
    </source>
</evidence>
<dbReference type="GO" id="GO:0035529">
    <property type="term" value="F:NADH pyrophosphatase activity"/>
    <property type="evidence" value="ECO:0007669"/>
    <property type="project" value="TreeGrafter"/>
</dbReference>
<dbReference type="HOGENOM" id="CLU_132589_0_0_14"/>
<keyword evidence="5 9" id="KW-0378">Hydrolase</keyword>
<comment type="similarity">
    <text evidence="3">Belongs to the Nudix hydrolase family. NudC subfamily.</text>
</comment>
<dbReference type="InterPro" id="IPR015797">
    <property type="entry name" value="NUDIX_hydrolase-like_dom_sf"/>
</dbReference>
<keyword evidence="6" id="KW-0460">Magnesium</keyword>
<dbReference type="SUPFAM" id="SSF55811">
    <property type="entry name" value="Nudix"/>
    <property type="match status" value="1"/>
</dbReference>
<evidence type="ECO:0000259" key="8">
    <source>
        <dbReference type="PROSITE" id="PS51462"/>
    </source>
</evidence>
<dbReference type="STRING" id="1318466.BN85401490"/>